<evidence type="ECO:0000313" key="1">
    <source>
        <dbReference type="EMBL" id="KAH3843832.1"/>
    </source>
</evidence>
<sequence length="90" mass="9932">MPWTNTSKTVSVTCPNQTSLFRSTVVRRGSGRQTSAAIMFQTCSLVLCSTKEMPSSLFRDSCVKRPACCVSRSRSRRVGYRLRGGCKACT</sequence>
<organism evidence="1 2">
    <name type="scientific">Dreissena polymorpha</name>
    <name type="common">Zebra mussel</name>
    <name type="synonym">Mytilus polymorpha</name>
    <dbReference type="NCBI Taxonomy" id="45954"/>
    <lineage>
        <taxon>Eukaryota</taxon>
        <taxon>Metazoa</taxon>
        <taxon>Spiralia</taxon>
        <taxon>Lophotrochozoa</taxon>
        <taxon>Mollusca</taxon>
        <taxon>Bivalvia</taxon>
        <taxon>Autobranchia</taxon>
        <taxon>Heteroconchia</taxon>
        <taxon>Euheterodonta</taxon>
        <taxon>Imparidentia</taxon>
        <taxon>Neoheterodontei</taxon>
        <taxon>Myida</taxon>
        <taxon>Dreissenoidea</taxon>
        <taxon>Dreissenidae</taxon>
        <taxon>Dreissena</taxon>
    </lineage>
</organism>
<dbReference type="AlphaFoldDB" id="A0A9D4KPU7"/>
<dbReference type="EMBL" id="JAIWYP010000004">
    <property type="protein sequence ID" value="KAH3843832.1"/>
    <property type="molecule type" value="Genomic_DNA"/>
</dbReference>
<gene>
    <name evidence="1" type="ORF">DPMN_117363</name>
</gene>
<proteinExistence type="predicted"/>
<reference evidence="1" key="2">
    <citation type="submission" date="2020-11" db="EMBL/GenBank/DDBJ databases">
        <authorList>
            <person name="McCartney M.A."/>
            <person name="Auch B."/>
            <person name="Kono T."/>
            <person name="Mallez S."/>
            <person name="Becker A."/>
            <person name="Gohl D.M."/>
            <person name="Silverstein K.A.T."/>
            <person name="Koren S."/>
            <person name="Bechman K.B."/>
            <person name="Herman A."/>
            <person name="Abrahante J.E."/>
            <person name="Garbe J."/>
        </authorList>
    </citation>
    <scope>NUCLEOTIDE SEQUENCE</scope>
    <source>
        <strain evidence="1">Duluth1</strain>
        <tissue evidence="1">Whole animal</tissue>
    </source>
</reference>
<evidence type="ECO:0000313" key="2">
    <source>
        <dbReference type="Proteomes" id="UP000828390"/>
    </source>
</evidence>
<name>A0A9D4KPU7_DREPO</name>
<keyword evidence="2" id="KW-1185">Reference proteome</keyword>
<accession>A0A9D4KPU7</accession>
<reference evidence="1" key="1">
    <citation type="journal article" date="2019" name="bioRxiv">
        <title>The Genome of the Zebra Mussel, Dreissena polymorpha: A Resource for Invasive Species Research.</title>
        <authorList>
            <person name="McCartney M.A."/>
            <person name="Auch B."/>
            <person name="Kono T."/>
            <person name="Mallez S."/>
            <person name="Zhang Y."/>
            <person name="Obille A."/>
            <person name="Becker A."/>
            <person name="Abrahante J.E."/>
            <person name="Garbe J."/>
            <person name="Badalamenti J.P."/>
            <person name="Herman A."/>
            <person name="Mangelson H."/>
            <person name="Liachko I."/>
            <person name="Sullivan S."/>
            <person name="Sone E.D."/>
            <person name="Koren S."/>
            <person name="Silverstein K.A.T."/>
            <person name="Beckman K.B."/>
            <person name="Gohl D.M."/>
        </authorList>
    </citation>
    <scope>NUCLEOTIDE SEQUENCE</scope>
    <source>
        <strain evidence="1">Duluth1</strain>
        <tissue evidence="1">Whole animal</tissue>
    </source>
</reference>
<protein>
    <submittedName>
        <fullName evidence="1">Uncharacterized protein</fullName>
    </submittedName>
</protein>
<comment type="caution">
    <text evidence="1">The sequence shown here is derived from an EMBL/GenBank/DDBJ whole genome shotgun (WGS) entry which is preliminary data.</text>
</comment>
<dbReference type="Proteomes" id="UP000828390">
    <property type="component" value="Unassembled WGS sequence"/>
</dbReference>